<evidence type="ECO:0000313" key="2">
    <source>
        <dbReference type="Proteomes" id="UP000310334"/>
    </source>
</evidence>
<gene>
    <name evidence="1" type="ORF">E6W99_00385</name>
</gene>
<dbReference type="Proteomes" id="UP000310334">
    <property type="component" value="Unassembled WGS sequence"/>
</dbReference>
<protein>
    <submittedName>
        <fullName evidence="1">Uncharacterized protein</fullName>
    </submittedName>
</protein>
<dbReference type="OrthoDB" id="2965169at2"/>
<dbReference type="EMBL" id="SSNT01000001">
    <property type="protein sequence ID" value="THF82858.1"/>
    <property type="molecule type" value="Genomic_DNA"/>
</dbReference>
<reference evidence="1 2" key="1">
    <citation type="submission" date="2019-04" db="EMBL/GenBank/DDBJ databases">
        <title>Bacillus sediminilitoris sp. nov., isolated from a tidal flat sediment on the East China Sea.</title>
        <authorList>
            <person name="Wei Y."/>
            <person name="Mao H."/>
            <person name="Fang J."/>
        </authorList>
    </citation>
    <scope>NUCLEOTIDE SEQUENCE [LARGE SCALE GENOMIC DNA]</scope>
    <source>
        <strain evidence="1 2">DSL-17</strain>
    </source>
</reference>
<accession>A0A4S4C4X1</accession>
<keyword evidence="2" id="KW-1185">Reference proteome</keyword>
<evidence type="ECO:0000313" key="1">
    <source>
        <dbReference type="EMBL" id="THF82858.1"/>
    </source>
</evidence>
<sequence length="201" mass="23727">MEGIFFYWFMWLAWIVSTFLMKKGKMRLMMSFFILFTIVISKFYMEIGQFNIRVSLLLFLCMGYYLVVKQKGRKTFIFYMSSFTLTFAYSGILLFRIYDPVWFVFDYRLIISIIISLLAIYLVKQTIQKYALYIISVCQGEFIYCFIMGEFHNGLIIGTSAFLDIVVIGCSIIYLWSITQHIILLIEQSIQKPAKGEARLK</sequence>
<name>A0A4S4C4X1_9BACI</name>
<organism evidence="1 2">
    <name type="scientific">Metabacillus sediminilitoris</name>
    <dbReference type="NCBI Taxonomy" id="2567941"/>
    <lineage>
        <taxon>Bacteria</taxon>
        <taxon>Bacillati</taxon>
        <taxon>Bacillota</taxon>
        <taxon>Bacilli</taxon>
        <taxon>Bacillales</taxon>
        <taxon>Bacillaceae</taxon>
        <taxon>Metabacillus</taxon>
    </lineage>
</organism>
<dbReference type="Pfam" id="PF24124">
    <property type="entry name" value="YphA"/>
    <property type="match status" value="1"/>
</dbReference>
<dbReference type="InterPro" id="IPR014617">
    <property type="entry name" value="YphA_Bacsu"/>
</dbReference>
<dbReference type="AlphaFoldDB" id="A0A4S4C4X1"/>
<comment type="caution">
    <text evidence="1">The sequence shown here is derived from an EMBL/GenBank/DDBJ whole genome shotgun (WGS) entry which is preliminary data.</text>
</comment>
<dbReference type="PIRSF" id="PIRSF036710">
    <property type="entry name" value="YphA_Bacsu"/>
    <property type="match status" value="1"/>
</dbReference>
<proteinExistence type="predicted"/>
<dbReference type="RefSeq" id="WP_136351098.1">
    <property type="nucleotide sequence ID" value="NZ_CP046266.1"/>
</dbReference>